<name>A0A3N4I658_ASCIM</name>
<keyword evidence="9" id="KW-1185">Reference proteome</keyword>
<dbReference type="PANTHER" id="PTHR43806">
    <property type="entry name" value="PEPTIDASE S8"/>
    <property type="match status" value="1"/>
</dbReference>
<gene>
    <name evidence="8" type="ORF">BJ508DRAFT_326263</name>
</gene>
<accession>A0A3N4I658</accession>
<evidence type="ECO:0000259" key="7">
    <source>
        <dbReference type="Pfam" id="PF00082"/>
    </source>
</evidence>
<evidence type="ECO:0000256" key="3">
    <source>
        <dbReference type="ARBA" id="ARBA00022801"/>
    </source>
</evidence>
<dbReference type="InterPro" id="IPR036852">
    <property type="entry name" value="Peptidase_S8/S53_dom_sf"/>
</dbReference>
<comment type="similarity">
    <text evidence="1 5">Belongs to the peptidase S8 family.</text>
</comment>
<proteinExistence type="inferred from homology"/>
<keyword evidence="2 5" id="KW-0645">Protease</keyword>
<evidence type="ECO:0000256" key="2">
    <source>
        <dbReference type="ARBA" id="ARBA00022670"/>
    </source>
</evidence>
<evidence type="ECO:0000256" key="4">
    <source>
        <dbReference type="ARBA" id="ARBA00022825"/>
    </source>
</evidence>
<dbReference type="CDD" id="cd00306">
    <property type="entry name" value="Peptidases_S8_S53"/>
    <property type="match status" value="1"/>
</dbReference>
<feature type="active site" description="Charge relay system" evidence="5">
    <location>
        <position position="222"/>
    </location>
</feature>
<evidence type="ECO:0000256" key="6">
    <source>
        <dbReference type="SAM" id="Phobius"/>
    </source>
</evidence>
<feature type="active site" description="Charge relay system" evidence="5">
    <location>
        <position position="267"/>
    </location>
</feature>
<dbReference type="GO" id="GO:0006508">
    <property type="term" value="P:proteolysis"/>
    <property type="evidence" value="ECO:0007669"/>
    <property type="project" value="UniProtKB-KW"/>
</dbReference>
<dbReference type="PANTHER" id="PTHR43806:SF11">
    <property type="entry name" value="CEREVISIN-RELATED"/>
    <property type="match status" value="1"/>
</dbReference>
<dbReference type="OrthoDB" id="1896086at2759"/>
<dbReference type="AlphaFoldDB" id="A0A3N4I658"/>
<evidence type="ECO:0000256" key="1">
    <source>
        <dbReference type="ARBA" id="ARBA00011073"/>
    </source>
</evidence>
<evidence type="ECO:0000313" key="9">
    <source>
        <dbReference type="Proteomes" id="UP000275078"/>
    </source>
</evidence>
<keyword evidence="4 5" id="KW-0720">Serine protease</keyword>
<reference evidence="8 9" key="1">
    <citation type="journal article" date="2018" name="Nat. Ecol. Evol.">
        <title>Pezizomycetes genomes reveal the molecular basis of ectomycorrhizal truffle lifestyle.</title>
        <authorList>
            <person name="Murat C."/>
            <person name="Payen T."/>
            <person name="Noel B."/>
            <person name="Kuo A."/>
            <person name="Morin E."/>
            <person name="Chen J."/>
            <person name="Kohler A."/>
            <person name="Krizsan K."/>
            <person name="Balestrini R."/>
            <person name="Da Silva C."/>
            <person name="Montanini B."/>
            <person name="Hainaut M."/>
            <person name="Levati E."/>
            <person name="Barry K.W."/>
            <person name="Belfiori B."/>
            <person name="Cichocki N."/>
            <person name="Clum A."/>
            <person name="Dockter R.B."/>
            <person name="Fauchery L."/>
            <person name="Guy J."/>
            <person name="Iotti M."/>
            <person name="Le Tacon F."/>
            <person name="Lindquist E.A."/>
            <person name="Lipzen A."/>
            <person name="Malagnac F."/>
            <person name="Mello A."/>
            <person name="Molinier V."/>
            <person name="Miyauchi S."/>
            <person name="Poulain J."/>
            <person name="Riccioni C."/>
            <person name="Rubini A."/>
            <person name="Sitrit Y."/>
            <person name="Splivallo R."/>
            <person name="Traeger S."/>
            <person name="Wang M."/>
            <person name="Zifcakova L."/>
            <person name="Wipf D."/>
            <person name="Zambonelli A."/>
            <person name="Paolocci F."/>
            <person name="Nowrousian M."/>
            <person name="Ottonello S."/>
            <person name="Baldrian P."/>
            <person name="Spatafora J.W."/>
            <person name="Henrissat B."/>
            <person name="Nagy L.G."/>
            <person name="Aury J.M."/>
            <person name="Wincker P."/>
            <person name="Grigoriev I.V."/>
            <person name="Bonfante P."/>
            <person name="Martin F.M."/>
        </authorList>
    </citation>
    <scope>NUCLEOTIDE SEQUENCE [LARGE SCALE GENOMIC DNA]</scope>
    <source>
        <strain evidence="8 9">RN42</strain>
    </source>
</reference>
<dbReference type="STRING" id="1160509.A0A3N4I658"/>
<evidence type="ECO:0000256" key="5">
    <source>
        <dbReference type="PROSITE-ProRule" id="PRU01240"/>
    </source>
</evidence>
<keyword evidence="6" id="KW-0812">Transmembrane</keyword>
<dbReference type="GO" id="GO:0004252">
    <property type="term" value="F:serine-type endopeptidase activity"/>
    <property type="evidence" value="ECO:0007669"/>
    <property type="project" value="UniProtKB-UniRule"/>
</dbReference>
<keyword evidence="6" id="KW-1133">Transmembrane helix</keyword>
<dbReference type="Pfam" id="PF00082">
    <property type="entry name" value="Peptidase_S8"/>
    <property type="match status" value="1"/>
</dbReference>
<organism evidence="8 9">
    <name type="scientific">Ascobolus immersus RN42</name>
    <dbReference type="NCBI Taxonomy" id="1160509"/>
    <lineage>
        <taxon>Eukaryota</taxon>
        <taxon>Fungi</taxon>
        <taxon>Dikarya</taxon>
        <taxon>Ascomycota</taxon>
        <taxon>Pezizomycotina</taxon>
        <taxon>Pezizomycetes</taxon>
        <taxon>Pezizales</taxon>
        <taxon>Ascobolaceae</taxon>
        <taxon>Ascobolus</taxon>
    </lineage>
</organism>
<feature type="domain" description="Peptidase S8/S53" evidence="7">
    <location>
        <begin position="251"/>
        <end position="478"/>
    </location>
</feature>
<keyword evidence="6" id="KW-0472">Membrane</keyword>
<dbReference type="InterPro" id="IPR000209">
    <property type="entry name" value="Peptidase_S8/S53_dom"/>
</dbReference>
<dbReference type="PROSITE" id="PS51892">
    <property type="entry name" value="SUBTILASE"/>
    <property type="match status" value="1"/>
</dbReference>
<dbReference type="EMBL" id="ML119678">
    <property type="protein sequence ID" value="RPA81573.1"/>
    <property type="molecule type" value="Genomic_DNA"/>
</dbReference>
<dbReference type="Proteomes" id="UP000275078">
    <property type="component" value="Unassembled WGS sequence"/>
</dbReference>
<dbReference type="SUPFAM" id="SSF52743">
    <property type="entry name" value="Subtilisin-like"/>
    <property type="match status" value="1"/>
</dbReference>
<feature type="active site" description="Charge relay system" evidence="5">
    <location>
        <position position="444"/>
    </location>
</feature>
<protein>
    <submittedName>
        <fullName evidence="8">Subtilisin-like protein</fullName>
    </submittedName>
</protein>
<dbReference type="Gene3D" id="3.40.50.200">
    <property type="entry name" value="Peptidase S8/S53 domain"/>
    <property type="match status" value="1"/>
</dbReference>
<evidence type="ECO:0000313" key="8">
    <source>
        <dbReference type="EMBL" id="RPA81573.1"/>
    </source>
</evidence>
<dbReference type="InterPro" id="IPR050131">
    <property type="entry name" value="Peptidase_S8_subtilisin-like"/>
</dbReference>
<sequence length="493" mass="55298">MAQPRRSPRTIHPFDPRVCNVHGSEDRWRGYGLAPGEGMSRYKNGDNNQGPPIFGTTAAYEIARDPMAPNPDDLVVLLVRLRGTLTIEEYEEHYLWLFNRKLFYDAQGVLGTGILKDASLHVNLPRGSSKWIVYFAVFPWWESVNILLRYEVRTCERTTGNRRPHTAMRVPVTSWAHSAIASHRPWTQGDYTRGDRNGFQINVPDAFNKARYGSQNHLFIIDNYIDKDLQEFWDQSGTFKRLQEGYDLYPDHTDGYVDPEPTYMTHHGAACASLAAGRYYGVAPGAHIIPINVFAEGQTGAYPSDILTGLIWATACIAAHNLQHCAVINVSIEGGQDEADRMAGLLIERYLIPMGIVVVYGAGNYNRRISQAEPIHPQIHDGVLTVGGMNRQGRWWGNALSLNIHGGSNYGNSVTIAAPAELIPVPWRRDPNGITPLYHVTGTSFAAALVSGLVLCLLDKRKVRTRDKIMRKIMRHTRTQPYVFGHIRVLSIN</sequence>
<keyword evidence="3 5" id="KW-0378">Hydrolase</keyword>
<feature type="transmembrane region" description="Helical" evidence="6">
    <location>
        <begin position="437"/>
        <end position="458"/>
    </location>
</feature>